<keyword evidence="2" id="KW-1185">Reference proteome</keyword>
<organism evidence="1 2">
    <name type="scientific">Paracidovorax citrulli</name>
    <name type="common">Acidovorax citrulli</name>
    <dbReference type="NCBI Taxonomy" id="80869"/>
    <lineage>
        <taxon>Bacteria</taxon>
        <taxon>Pseudomonadati</taxon>
        <taxon>Pseudomonadota</taxon>
        <taxon>Betaproteobacteria</taxon>
        <taxon>Burkholderiales</taxon>
        <taxon>Comamonadaceae</taxon>
        <taxon>Paracidovorax</taxon>
    </lineage>
</organism>
<protein>
    <submittedName>
        <fullName evidence="1">Uncharacterized protein</fullName>
    </submittedName>
</protein>
<accession>A0ABY9AN80</accession>
<evidence type="ECO:0000313" key="2">
    <source>
        <dbReference type="Proteomes" id="UP001242732"/>
    </source>
</evidence>
<name>A0ABY9AN80_PARCI</name>
<gene>
    <name evidence="1" type="ORF">QRO08_21605</name>
</gene>
<dbReference type="RefSeq" id="WP_258868843.1">
    <property type="nucleotide sequence ID" value="NZ_CP023687.1"/>
</dbReference>
<dbReference type="Proteomes" id="UP001242732">
    <property type="component" value="Chromosome"/>
</dbReference>
<dbReference type="GeneID" id="79793308"/>
<reference evidence="1 2" key="1">
    <citation type="submission" date="2023-06" db="EMBL/GenBank/DDBJ databases">
        <authorList>
            <person name="Ham H."/>
            <person name="Park D.S."/>
        </authorList>
    </citation>
    <scope>NUCLEOTIDE SEQUENCE [LARGE SCALE GENOMIC DNA]</scope>
    <source>
        <strain evidence="1 2">KACC 17005</strain>
    </source>
</reference>
<proteinExistence type="predicted"/>
<evidence type="ECO:0000313" key="1">
    <source>
        <dbReference type="EMBL" id="WIY48387.1"/>
    </source>
</evidence>
<dbReference type="EMBL" id="CP127363">
    <property type="protein sequence ID" value="WIY48387.1"/>
    <property type="molecule type" value="Genomic_DNA"/>
</dbReference>
<sequence length="43" mass="4920">MVFSSSFEKLLQAPSDAMDDENGYHLKTFARWRIPYGQRATGP</sequence>